<evidence type="ECO:0000313" key="13">
    <source>
        <dbReference type="EMBL" id="KIS72405.1"/>
    </source>
</evidence>
<dbReference type="InParanoid" id="A0A0D1EE08"/>
<dbReference type="CDD" id="cd12247">
    <property type="entry name" value="RRM2_U1A_like"/>
    <property type="match status" value="1"/>
</dbReference>
<dbReference type="FunCoup" id="A0A0D1EE08">
    <property type="interactions" value="596"/>
</dbReference>
<reference evidence="13 14" key="1">
    <citation type="journal article" date="2006" name="Nature">
        <title>Insights from the genome of the biotrophic fungal plant pathogen Ustilago maydis.</title>
        <authorList>
            <person name="Kamper J."/>
            <person name="Kahmann R."/>
            <person name="Bolker M."/>
            <person name="Ma L.J."/>
            <person name="Brefort T."/>
            <person name="Saville B.J."/>
            <person name="Banuett F."/>
            <person name="Kronstad J.W."/>
            <person name="Gold S.E."/>
            <person name="Muller O."/>
            <person name="Perlin M.H."/>
            <person name="Wosten H.A."/>
            <person name="de Vries R."/>
            <person name="Ruiz-Herrera J."/>
            <person name="Reynaga-Pena C.G."/>
            <person name="Snetselaar K."/>
            <person name="McCann M."/>
            <person name="Perez-Martin J."/>
            <person name="Feldbrugge M."/>
            <person name="Basse C.W."/>
            <person name="Steinberg G."/>
            <person name="Ibeas J.I."/>
            <person name="Holloman W."/>
            <person name="Guzman P."/>
            <person name="Farman M."/>
            <person name="Stajich J.E."/>
            <person name="Sentandreu R."/>
            <person name="Gonzalez-Prieto J.M."/>
            <person name="Kennell J.C."/>
            <person name="Molina L."/>
            <person name="Schirawski J."/>
            <person name="Mendoza-Mendoza A."/>
            <person name="Greilinger D."/>
            <person name="Munch K."/>
            <person name="Rossel N."/>
            <person name="Scherer M."/>
            <person name="Vranes M."/>
            <person name="Ladendorf O."/>
            <person name="Vincon V."/>
            <person name="Fuchs U."/>
            <person name="Sandrock B."/>
            <person name="Meng S."/>
            <person name="Ho E.C."/>
            <person name="Cahill M.J."/>
            <person name="Boyce K.J."/>
            <person name="Klose J."/>
            <person name="Klosterman S.J."/>
            <person name="Deelstra H.J."/>
            <person name="Ortiz-Castellanos L."/>
            <person name="Li W."/>
            <person name="Sanchez-Alonso P."/>
            <person name="Schreier P.H."/>
            <person name="Hauser-Hahn I."/>
            <person name="Vaupel M."/>
            <person name="Koopmann E."/>
            <person name="Friedrich G."/>
            <person name="Voss H."/>
            <person name="Schluter T."/>
            <person name="Margolis J."/>
            <person name="Platt D."/>
            <person name="Swimmer C."/>
            <person name="Gnirke A."/>
            <person name="Chen F."/>
            <person name="Vysotskaia V."/>
            <person name="Mannhaupt G."/>
            <person name="Guldener U."/>
            <person name="Munsterkotter M."/>
            <person name="Haase D."/>
            <person name="Oesterheld M."/>
            <person name="Mewes H.W."/>
            <person name="Mauceli E.W."/>
            <person name="DeCaprio D."/>
            <person name="Wade C.M."/>
            <person name="Butler J."/>
            <person name="Young S."/>
            <person name="Jaffe D.B."/>
            <person name="Calvo S."/>
            <person name="Nusbaum C."/>
            <person name="Galagan J."/>
            <person name="Birren B.W."/>
        </authorList>
    </citation>
    <scope>NUCLEOTIDE SEQUENCE [LARGE SCALE GENOMIC DNA]</scope>
    <source>
        <strain evidence="14">DSM 14603 / FGSC 9021 / UM521</strain>
    </source>
</reference>
<dbReference type="eggNOG" id="KOG4206">
    <property type="taxonomic scope" value="Eukaryota"/>
</dbReference>
<evidence type="ECO:0000256" key="6">
    <source>
        <dbReference type="ARBA" id="ARBA00022884"/>
    </source>
</evidence>
<dbReference type="AlphaFoldDB" id="A0A0D1EE08"/>
<accession>A0A0D1EE08</accession>
<protein>
    <recommendedName>
        <fullName evidence="12">RRM domain-containing protein</fullName>
    </recommendedName>
</protein>
<evidence type="ECO:0000259" key="12">
    <source>
        <dbReference type="PROSITE" id="PS50102"/>
    </source>
</evidence>
<sequence>MSNSLAPQPFGAGLVPPSMHSVPPPPSPIGVPMDQSSESDDPPPLPSDAGQTLYVQNLNEKVKLETMKATLTNLFSNYATVLSVTAHTNLRMRGQAFVSLDDVHAADKARREAHLFPLYGKAMKISFAKSKSDAVVLQKLKDEGGHESEMFKQHKEQRLQHKKKARRDNVLRRKELEKKIRAKKAATGEISQPEKAAPKRTQQQMPDEYLPPNKMLFLQNIPEGVGKGELESLFSAYPGYVDVQTIPGKAEIAFVEFADIPSSATARGALNGYNFGAGDKLKITFARA</sequence>
<dbReference type="SMART" id="SM00360">
    <property type="entry name" value="RRM"/>
    <property type="match status" value="2"/>
</dbReference>
<dbReference type="EMBL" id="CM003140">
    <property type="protein sequence ID" value="KIS72405.1"/>
    <property type="molecule type" value="Genomic_DNA"/>
</dbReference>
<keyword evidence="4" id="KW-0747">Spliceosome</keyword>
<feature type="compositionally biased region" description="Basic and acidic residues" evidence="11">
    <location>
        <begin position="146"/>
        <end position="159"/>
    </location>
</feature>
<dbReference type="Proteomes" id="UP000000561">
    <property type="component" value="Chromosome 1"/>
</dbReference>
<evidence type="ECO:0000256" key="8">
    <source>
        <dbReference type="ARBA" id="ARBA00023242"/>
    </source>
</evidence>
<evidence type="ECO:0000256" key="3">
    <source>
        <dbReference type="ARBA" id="ARBA00022664"/>
    </source>
</evidence>
<dbReference type="GO" id="GO:0030619">
    <property type="term" value="F:U1 snRNA binding"/>
    <property type="evidence" value="ECO:0000318"/>
    <property type="project" value="GO_Central"/>
</dbReference>
<dbReference type="Pfam" id="PF00076">
    <property type="entry name" value="RRM_1"/>
    <property type="match status" value="2"/>
</dbReference>
<dbReference type="GO" id="GO:0005681">
    <property type="term" value="C:spliceosomal complex"/>
    <property type="evidence" value="ECO:0007669"/>
    <property type="project" value="UniProtKB-KW"/>
</dbReference>
<dbReference type="FunFam" id="3.30.70.330:FF:000039">
    <property type="entry name" value="U1 small nuclear ribonucleoprotein A"/>
    <property type="match status" value="1"/>
</dbReference>
<evidence type="ECO:0000256" key="7">
    <source>
        <dbReference type="ARBA" id="ARBA00023187"/>
    </source>
</evidence>
<dbReference type="STRING" id="237631.A0A0D1EE08"/>
<comment type="subcellular location">
    <subcellularLocation>
        <location evidence="1">Nucleus</location>
    </subcellularLocation>
</comment>
<evidence type="ECO:0000256" key="9">
    <source>
        <dbReference type="ARBA" id="ARBA00023274"/>
    </source>
</evidence>
<dbReference type="InterPro" id="IPR000504">
    <property type="entry name" value="RRM_dom"/>
</dbReference>
<organism evidence="13 14">
    <name type="scientific">Mycosarcoma maydis</name>
    <name type="common">Corn smut fungus</name>
    <name type="synonym">Ustilago maydis</name>
    <dbReference type="NCBI Taxonomy" id="5270"/>
    <lineage>
        <taxon>Eukaryota</taxon>
        <taxon>Fungi</taxon>
        <taxon>Dikarya</taxon>
        <taxon>Basidiomycota</taxon>
        <taxon>Ustilaginomycotina</taxon>
        <taxon>Ustilaginomycetes</taxon>
        <taxon>Ustilaginales</taxon>
        <taxon>Ustilaginaceae</taxon>
        <taxon>Mycosarcoma</taxon>
    </lineage>
</organism>
<feature type="region of interest" description="Disordered" evidence="11">
    <location>
        <begin position="146"/>
        <end position="204"/>
    </location>
</feature>
<keyword evidence="3" id="KW-0507">mRNA processing</keyword>
<evidence type="ECO:0000256" key="1">
    <source>
        <dbReference type="ARBA" id="ARBA00004123"/>
    </source>
</evidence>
<dbReference type="KEGG" id="uma:UMAG_12111"/>
<comment type="similarity">
    <text evidence="2">Belongs to the RRM U1 A/B'' family.</text>
</comment>
<keyword evidence="14" id="KW-1185">Reference proteome</keyword>
<dbReference type="PANTHER" id="PTHR10501">
    <property type="entry name" value="U1 SMALL NUCLEAR RIBONUCLEOPROTEIN A/U2 SMALL NUCLEAR RIBONUCLEOPROTEIN B"/>
    <property type="match status" value="1"/>
</dbReference>
<dbReference type="PROSITE" id="PS50102">
    <property type="entry name" value="RRM"/>
    <property type="match status" value="2"/>
</dbReference>
<name>A0A0D1EE08_MYCMD</name>
<dbReference type="GeneID" id="23567873"/>
<proteinExistence type="inferred from homology"/>
<dbReference type="InterPro" id="IPR012677">
    <property type="entry name" value="Nucleotide-bd_a/b_plait_sf"/>
</dbReference>
<evidence type="ECO:0000256" key="11">
    <source>
        <dbReference type="SAM" id="MobiDB-lite"/>
    </source>
</evidence>
<keyword evidence="8" id="KW-0539">Nucleus</keyword>
<dbReference type="FunFam" id="3.30.70.330:FF:000029">
    <property type="entry name" value="U2 small nuclear ribonucleoprotein B"/>
    <property type="match status" value="1"/>
</dbReference>
<feature type="compositionally biased region" description="Basic and acidic residues" evidence="11">
    <location>
        <begin position="167"/>
        <end position="179"/>
    </location>
</feature>
<feature type="domain" description="RRM" evidence="12">
    <location>
        <begin position="51"/>
        <end position="130"/>
    </location>
</feature>
<dbReference type="Gene3D" id="3.30.70.330">
    <property type="match status" value="2"/>
</dbReference>
<dbReference type="InterPro" id="IPR035979">
    <property type="entry name" value="RBD_domain_sf"/>
</dbReference>
<dbReference type="RefSeq" id="XP_011386837.1">
    <property type="nucleotide sequence ID" value="XM_011388535.1"/>
</dbReference>
<dbReference type="OrthoDB" id="266020at2759"/>
<keyword evidence="5" id="KW-0677">Repeat</keyword>
<gene>
    <name evidence="13" type="ORF">UMAG_12111</name>
</gene>
<evidence type="ECO:0000256" key="5">
    <source>
        <dbReference type="ARBA" id="ARBA00022737"/>
    </source>
</evidence>
<evidence type="ECO:0000313" key="14">
    <source>
        <dbReference type="Proteomes" id="UP000000561"/>
    </source>
</evidence>
<dbReference type="SUPFAM" id="SSF54928">
    <property type="entry name" value="RNA-binding domain, RBD"/>
    <property type="match status" value="1"/>
</dbReference>
<keyword evidence="9" id="KW-0687">Ribonucleoprotein</keyword>
<feature type="domain" description="RRM" evidence="12">
    <location>
        <begin position="214"/>
        <end position="288"/>
    </location>
</feature>
<keyword evidence="6 10" id="KW-0694">RNA-binding</keyword>
<dbReference type="GO" id="GO:0000398">
    <property type="term" value="P:mRNA splicing, via spliceosome"/>
    <property type="evidence" value="ECO:0000318"/>
    <property type="project" value="GO_Central"/>
</dbReference>
<evidence type="ECO:0000256" key="4">
    <source>
        <dbReference type="ARBA" id="ARBA00022728"/>
    </source>
</evidence>
<dbReference type="VEuPathDB" id="FungiDB:UMAG_12111"/>
<evidence type="ECO:0000256" key="2">
    <source>
        <dbReference type="ARBA" id="ARBA00007243"/>
    </source>
</evidence>
<dbReference type="GO" id="GO:0005685">
    <property type="term" value="C:U1 snRNP"/>
    <property type="evidence" value="ECO:0000318"/>
    <property type="project" value="GO_Central"/>
</dbReference>
<evidence type="ECO:0000256" key="10">
    <source>
        <dbReference type="PROSITE-ProRule" id="PRU00176"/>
    </source>
</evidence>
<keyword evidence="7" id="KW-0508">mRNA splicing</keyword>
<feature type="region of interest" description="Disordered" evidence="11">
    <location>
        <begin position="1"/>
        <end position="50"/>
    </location>
</feature>